<feature type="chain" id="PRO_5044579099" evidence="2">
    <location>
        <begin position="20"/>
        <end position="205"/>
    </location>
</feature>
<dbReference type="EMBL" id="GGMS01012904">
    <property type="protein sequence ID" value="MBY82107.1"/>
    <property type="molecule type" value="Transcribed_RNA"/>
</dbReference>
<dbReference type="RefSeq" id="XP_025418498.1">
    <property type="nucleotide sequence ID" value="XM_025562713.1"/>
</dbReference>
<keyword evidence="1" id="KW-0175">Coiled coil</keyword>
<evidence type="ECO:0000313" key="3">
    <source>
        <dbReference type="EMBL" id="MBY75224.1"/>
    </source>
</evidence>
<feature type="coiled-coil region" evidence="1">
    <location>
        <begin position="48"/>
        <end position="75"/>
    </location>
</feature>
<dbReference type="Proteomes" id="UP000694846">
    <property type="component" value="Unplaced"/>
</dbReference>
<reference evidence="3" key="1">
    <citation type="submission" date="2018-04" db="EMBL/GenBank/DDBJ databases">
        <title>Transcriptome assembly of Sipha flava.</title>
        <authorList>
            <person name="Scully E.D."/>
            <person name="Geib S.M."/>
            <person name="Palmer N.A."/>
            <person name="Koch K."/>
            <person name="Bradshaw J."/>
            <person name="Heng-Moss T."/>
            <person name="Sarath G."/>
        </authorList>
    </citation>
    <scope>NUCLEOTIDE SEQUENCE</scope>
</reference>
<proteinExistence type="predicted"/>
<dbReference type="EMBL" id="GGMS01006021">
    <property type="protein sequence ID" value="MBY75224.1"/>
    <property type="molecule type" value="Transcribed_RNA"/>
</dbReference>
<evidence type="ECO:0000313" key="6">
    <source>
        <dbReference type="RefSeq" id="XP_025418498.1"/>
    </source>
</evidence>
<accession>A0A2S2QBW1</accession>
<dbReference type="GeneID" id="112689159"/>
<evidence type="ECO:0000313" key="5">
    <source>
        <dbReference type="Proteomes" id="UP000694846"/>
    </source>
</evidence>
<feature type="signal peptide" evidence="2">
    <location>
        <begin position="1"/>
        <end position="19"/>
    </location>
</feature>
<dbReference type="AlphaFoldDB" id="A0A2S2QBW1"/>
<keyword evidence="5" id="KW-1185">Reference proteome</keyword>
<evidence type="ECO:0000256" key="1">
    <source>
        <dbReference type="SAM" id="Coils"/>
    </source>
</evidence>
<keyword evidence="2" id="KW-0732">Signal</keyword>
<gene>
    <name evidence="6" type="primary">LOC112689159</name>
    <name evidence="4" type="ORF">g.22221</name>
    <name evidence="3" type="ORF">g.22256</name>
</gene>
<reference evidence="6" key="2">
    <citation type="submission" date="2025-04" db="UniProtKB">
        <authorList>
            <consortium name="RefSeq"/>
        </authorList>
    </citation>
    <scope>IDENTIFICATION</scope>
    <source>
        <tissue evidence="6">Whole body</tissue>
    </source>
</reference>
<evidence type="ECO:0000313" key="4">
    <source>
        <dbReference type="EMBL" id="MBY82107.1"/>
    </source>
</evidence>
<protein>
    <submittedName>
        <fullName evidence="6">Uncharacterized protein LOC112689159</fullName>
    </submittedName>
</protein>
<organism evidence="3">
    <name type="scientific">Sipha flava</name>
    <name type="common">yellow sugarcane aphid</name>
    <dbReference type="NCBI Taxonomy" id="143950"/>
    <lineage>
        <taxon>Eukaryota</taxon>
        <taxon>Metazoa</taxon>
        <taxon>Ecdysozoa</taxon>
        <taxon>Arthropoda</taxon>
        <taxon>Hexapoda</taxon>
        <taxon>Insecta</taxon>
        <taxon>Pterygota</taxon>
        <taxon>Neoptera</taxon>
        <taxon>Paraneoptera</taxon>
        <taxon>Hemiptera</taxon>
        <taxon>Sternorrhyncha</taxon>
        <taxon>Aphidomorpha</taxon>
        <taxon>Aphidoidea</taxon>
        <taxon>Aphididae</taxon>
        <taxon>Sipha</taxon>
    </lineage>
</organism>
<name>A0A2S2QBW1_9HEMI</name>
<sequence>MQQLYLTIFMTYFIHYVQATSESVLLDMMHTYKKFEQNSADTTFYDHMHLLEKKLKSFETKYNQYKNLSQKINDELEYEQWSFDLFSNNIDLENNKIFYANGTCRQNAYQEYKILYEYYYSNIYFHSSRITPFFRKLNKLYNAEIAFLRSYYDNFKKSLASSKEKHDQNLLYLEDPSSKALSDGRYHLIKPDNTENNITVIETGR</sequence>
<evidence type="ECO:0000256" key="2">
    <source>
        <dbReference type="SAM" id="SignalP"/>
    </source>
</evidence>